<dbReference type="AlphaFoldDB" id="A0A951UL09"/>
<organism evidence="2 3">
    <name type="scientific">Drouetiella hepatica Uher 2000/2452</name>
    <dbReference type="NCBI Taxonomy" id="904376"/>
    <lineage>
        <taxon>Bacteria</taxon>
        <taxon>Bacillati</taxon>
        <taxon>Cyanobacteriota</taxon>
        <taxon>Cyanophyceae</taxon>
        <taxon>Oculatellales</taxon>
        <taxon>Oculatellaceae</taxon>
        <taxon>Drouetiella</taxon>
    </lineage>
</organism>
<dbReference type="Proteomes" id="UP000757435">
    <property type="component" value="Unassembled WGS sequence"/>
</dbReference>
<dbReference type="EMBL" id="JAHHHD010000002">
    <property type="protein sequence ID" value="MBW4657755.1"/>
    <property type="molecule type" value="Genomic_DNA"/>
</dbReference>
<keyword evidence="1" id="KW-0812">Transmembrane</keyword>
<proteinExistence type="predicted"/>
<name>A0A951UL09_9CYAN</name>
<comment type="caution">
    <text evidence="2">The sequence shown here is derived from an EMBL/GenBank/DDBJ whole genome shotgun (WGS) entry which is preliminary data.</text>
</comment>
<keyword evidence="1" id="KW-0472">Membrane</keyword>
<evidence type="ECO:0000313" key="3">
    <source>
        <dbReference type="Proteomes" id="UP000757435"/>
    </source>
</evidence>
<gene>
    <name evidence="2" type="ORF">KME15_03710</name>
</gene>
<evidence type="ECO:0000256" key="1">
    <source>
        <dbReference type="SAM" id="Phobius"/>
    </source>
</evidence>
<reference evidence="2" key="1">
    <citation type="submission" date="2021-05" db="EMBL/GenBank/DDBJ databases">
        <authorList>
            <person name="Pietrasiak N."/>
            <person name="Ward R."/>
            <person name="Stajich J.E."/>
            <person name="Kurbessoian T."/>
        </authorList>
    </citation>
    <scope>NUCLEOTIDE SEQUENCE</scope>
    <source>
        <strain evidence="2">UHER 2000/2452</strain>
    </source>
</reference>
<accession>A0A951UL09</accession>
<keyword evidence="1" id="KW-1133">Transmembrane helix</keyword>
<reference evidence="2" key="2">
    <citation type="journal article" date="2022" name="Microbiol. Resour. Announc.">
        <title>Metagenome Sequencing to Explore Phylogenomics of Terrestrial Cyanobacteria.</title>
        <authorList>
            <person name="Ward R.D."/>
            <person name="Stajich J.E."/>
            <person name="Johansen J.R."/>
            <person name="Huntemann M."/>
            <person name="Clum A."/>
            <person name="Foster B."/>
            <person name="Foster B."/>
            <person name="Roux S."/>
            <person name="Palaniappan K."/>
            <person name="Varghese N."/>
            <person name="Mukherjee S."/>
            <person name="Reddy T.B.K."/>
            <person name="Daum C."/>
            <person name="Copeland A."/>
            <person name="Chen I.A."/>
            <person name="Ivanova N.N."/>
            <person name="Kyrpides N.C."/>
            <person name="Shapiro N."/>
            <person name="Eloe-Fadrosh E.A."/>
            <person name="Pietrasiak N."/>
        </authorList>
    </citation>
    <scope>NUCLEOTIDE SEQUENCE</scope>
    <source>
        <strain evidence="2">UHER 2000/2452</strain>
    </source>
</reference>
<sequence>MTIFRNSNPQALCLGVLFMGWRDRPHCTKLSLAVWFLMSYNFLWFLYVFIDRIHDLPDNFASCAVQRGSLGNLHL</sequence>
<feature type="transmembrane region" description="Helical" evidence="1">
    <location>
        <begin position="32"/>
        <end position="50"/>
    </location>
</feature>
<evidence type="ECO:0000313" key="2">
    <source>
        <dbReference type="EMBL" id="MBW4657755.1"/>
    </source>
</evidence>
<protein>
    <submittedName>
        <fullName evidence="2">Uncharacterized protein</fullName>
    </submittedName>
</protein>